<protein>
    <recommendedName>
        <fullName evidence="2">Reverse transcriptase domain-containing protein</fullName>
    </recommendedName>
</protein>
<feature type="transmembrane region" description="Helical" evidence="1">
    <location>
        <begin position="31"/>
        <end position="49"/>
    </location>
</feature>
<comment type="caution">
    <text evidence="3">The sequence shown here is derived from an EMBL/GenBank/DDBJ whole genome shotgun (WGS) entry which is preliminary data.</text>
</comment>
<dbReference type="Proteomes" id="UP001454036">
    <property type="component" value="Unassembled WGS sequence"/>
</dbReference>
<dbReference type="InterPro" id="IPR000477">
    <property type="entry name" value="RT_dom"/>
</dbReference>
<dbReference type="AlphaFoldDB" id="A0AAV3QK44"/>
<dbReference type="InterPro" id="IPR052343">
    <property type="entry name" value="Retrotransposon-Effector_Assoc"/>
</dbReference>
<evidence type="ECO:0000259" key="2">
    <source>
        <dbReference type="PROSITE" id="PS50878"/>
    </source>
</evidence>
<evidence type="ECO:0000313" key="4">
    <source>
        <dbReference type="Proteomes" id="UP001454036"/>
    </source>
</evidence>
<keyword evidence="1" id="KW-0472">Membrane</keyword>
<evidence type="ECO:0000313" key="3">
    <source>
        <dbReference type="EMBL" id="GAA0163636.1"/>
    </source>
</evidence>
<keyword evidence="4" id="KW-1185">Reference proteome</keyword>
<reference evidence="3 4" key="1">
    <citation type="submission" date="2024-01" db="EMBL/GenBank/DDBJ databases">
        <title>The complete chloroplast genome sequence of Lithospermum erythrorhizon: insights into the phylogenetic relationship among Boraginaceae species and the maternal lineages of purple gromwells.</title>
        <authorList>
            <person name="Okada T."/>
            <person name="Watanabe K."/>
        </authorList>
    </citation>
    <scope>NUCLEOTIDE SEQUENCE [LARGE SCALE GENOMIC DNA]</scope>
</reference>
<dbReference type="EMBL" id="BAABME010004808">
    <property type="protein sequence ID" value="GAA0163636.1"/>
    <property type="molecule type" value="Genomic_DNA"/>
</dbReference>
<dbReference type="PANTHER" id="PTHR46890">
    <property type="entry name" value="NON-LTR RETROLELEMENT REVERSE TRANSCRIPTASE-LIKE PROTEIN-RELATED"/>
    <property type="match status" value="1"/>
</dbReference>
<sequence>MSLKLDMSKAYDRVEWKFLESIMVKLDFSRIWVNWMMCLVSSVSYSFLVSGASRGYIRPTMGIHQGDPMLPYLFFLCVEGLTCMLHNAEERKTLSGVKISRASPSITHVRFADDTMLFCKASVGEGKEIMRVLQDYEEASW</sequence>
<organism evidence="3 4">
    <name type="scientific">Lithospermum erythrorhizon</name>
    <name type="common">Purple gromwell</name>
    <name type="synonym">Lithospermum officinale var. erythrorhizon</name>
    <dbReference type="NCBI Taxonomy" id="34254"/>
    <lineage>
        <taxon>Eukaryota</taxon>
        <taxon>Viridiplantae</taxon>
        <taxon>Streptophyta</taxon>
        <taxon>Embryophyta</taxon>
        <taxon>Tracheophyta</taxon>
        <taxon>Spermatophyta</taxon>
        <taxon>Magnoliopsida</taxon>
        <taxon>eudicotyledons</taxon>
        <taxon>Gunneridae</taxon>
        <taxon>Pentapetalae</taxon>
        <taxon>asterids</taxon>
        <taxon>lamiids</taxon>
        <taxon>Boraginales</taxon>
        <taxon>Boraginaceae</taxon>
        <taxon>Boraginoideae</taxon>
        <taxon>Lithospermeae</taxon>
        <taxon>Lithospermum</taxon>
    </lineage>
</organism>
<dbReference type="PANTHER" id="PTHR46890:SF48">
    <property type="entry name" value="RNA-DIRECTED DNA POLYMERASE"/>
    <property type="match status" value="1"/>
</dbReference>
<proteinExistence type="predicted"/>
<evidence type="ECO:0000256" key="1">
    <source>
        <dbReference type="SAM" id="Phobius"/>
    </source>
</evidence>
<feature type="domain" description="Reverse transcriptase" evidence="2">
    <location>
        <begin position="1"/>
        <end position="141"/>
    </location>
</feature>
<dbReference type="Pfam" id="PF00078">
    <property type="entry name" value="RVT_1"/>
    <property type="match status" value="1"/>
</dbReference>
<dbReference type="PROSITE" id="PS50878">
    <property type="entry name" value="RT_POL"/>
    <property type="match status" value="1"/>
</dbReference>
<keyword evidence="1" id="KW-0812">Transmembrane</keyword>
<accession>A0AAV3QK44</accession>
<keyword evidence="1" id="KW-1133">Transmembrane helix</keyword>
<name>A0AAV3QK44_LITER</name>
<gene>
    <name evidence="3" type="ORF">LIER_19450</name>
</gene>